<gene>
    <name evidence="2" type="ORF">ZEAMMB73_Zm00001d018013</name>
</gene>
<reference evidence="2" key="1">
    <citation type="submission" date="2015-12" db="EMBL/GenBank/DDBJ databases">
        <title>Update maize B73 reference genome by single molecule sequencing technologies.</title>
        <authorList>
            <consortium name="Maize Genome Sequencing Project"/>
            <person name="Ware D."/>
        </authorList>
    </citation>
    <scope>NUCLEOTIDE SEQUENCE</scope>
    <source>
        <tissue evidence="2">Seedling</tissue>
    </source>
</reference>
<dbReference type="AlphaFoldDB" id="A0A1D6HK41"/>
<name>A0A1D6HK41_MAIZE</name>
<keyword evidence="2" id="KW-0808">Transferase</keyword>
<organism evidence="2">
    <name type="scientific">Zea mays</name>
    <name type="common">Maize</name>
    <dbReference type="NCBI Taxonomy" id="4577"/>
    <lineage>
        <taxon>Eukaryota</taxon>
        <taxon>Viridiplantae</taxon>
        <taxon>Streptophyta</taxon>
        <taxon>Embryophyta</taxon>
        <taxon>Tracheophyta</taxon>
        <taxon>Spermatophyta</taxon>
        <taxon>Magnoliopsida</taxon>
        <taxon>Liliopsida</taxon>
        <taxon>Poales</taxon>
        <taxon>Poaceae</taxon>
        <taxon>PACMAD clade</taxon>
        <taxon>Panicoideae</taxon>
        <taxon>Andropogonodae</taxon>
        <taxon>Andropogoneae</taxon>
        <taxon>Tripsacinae</taxon>
        <taxon>Zea</taxon>
    </lineage>
</organism>
<accession>A0A1D6HK41</accession>
<proteinExistence type="predicted"/>
<dbReference type="EMBL" id="CM000781">
    <property type="protein sequence ID" value="AQK74821.1"/>
    <property type="molecule type" value="Genomic_DNA"/>
</dbReference>
<evidence type="ECO:0000256" key="1">
    <source>
        <dbReference type="SAM" id="MobiDB-lite"/>
    </source>
</evidence>
<protein>
    <submittedName>
        <fullName evidence="2">CDP-diacylglycerol--serine O-phosphatidyltransferase 1</fullName>
    </submittedName>
</protein>
<feature type="region of interest" description="Disordered" evidence="1">
    <location>
        <begin position="30"/>
        <end position="98"/>
    </location>
</feature>
<dbReference type="EMBL" id="CM000781">
    <property type="protein sequence ID" value="AQK74815.1"/>
    <property type="molecule type" value="Genomic_DNA"/>
</dbReference>
<sequence length="98" mass="10338">MPFHVLASSTPPAIPLPAPAAPAVVLAASRGQPPRPQITRPCPSMPANHVTPSIHGSRAPSAPFHPWSRIPTRRDSSHTLPLRPSIHGRGSPMLRSGS</sequence>
<evidence type="ECO:0000313" key="2">
    <source>
        <dbReference type="EMBL" id="AQK74821.1"/>
    </source>
</evidence>
<dbReference type="GO" id="GO:0016740">
    <property type="term" value="F:transferase activity"/>
    <property type="evidence" value="ECO:0007669"/>
    <property type="project" value="UniProtKB-KW"/>
</dbReference>